<name>A0A382ESE5_9ZZZZ</name>
<organism evidence="1">
    <name type="scientific">marine metagenome</name>
    <dbReference type="NCBI Taxonomy" id="408172"/>
    <lineage>
        <taxon>unclassified sequences</taxon>
        <taxon>metagenomes</taxon>
        <taxon>ecological metagenomes</taxon>
    </lineage>
</organism>
<gene>
    <name evidence="1" type="ORF">METZ01_LOCUS206159</name>
</gene>
<dbReference type="AlphaFoldDB" id="A0A382ESE5"/>
<accession>A0A382ESE5</accession>
<dbReference type="EMBL" id="UINC01045942">
    <property type="protein sequence ID" value="SVB53305.1"/>
    <property type="molecule type" value="Genomic_DNA"/>
</dbReference>
<reference evidence="1" key="1">
    <citation type="submission" date="2018-05" db="EMBL/GenBank/DDBJ databases">
        <authorList>
            <person name="Lanie J.A."/>
            <person name="Ng W.-L."/>
            <person name="Kazmierczak K.M."/>
            <person name="Andrzejewski T.M."/>
            <person name="Davidsen T.M."/>
            <person name="Wayne K.J."/>
            <person name="Tettelin H."/>
            <person name="Glass J.I."/>
            <person name="Rusch D."/>
            <person name="Podicherti R."/>
            <person name="Tsui H.-C.T."/>
            <person name="Winkler M.E."/>
        </authorList>
    </citation>
    <scope>NUCLEOTIDE SEQUENCE</scope>
</reference>
<proteinExistence type="predicted"/>
<protein>
    <submittedName>
        <fullName evidence="1">Uncharacterized protein</fullName>
    </submittedName>
</protein>
<evidence type="ECO:0000313" key="1">
    <source>
        <dbReference type="EMBL" id="SVB53305.1"/>
    </source>
</evidence>
<sequence length="26" mass="3056">MGFIEKITVVQYMWYSLLCQALYLAA</sequence>
<feature type="non-terminal residue" evidence="1">
    <location>
        <position position="26"/>
    </location>
</feature>